<keyword evidence="3" id="KW-0731">Sigma factor</keyword>
<dbReference type="Pfam" id="PF08281">
    <property type="entry name" value="Sigma70_r4_2"/>
    <property type="match status" value="1"/>
</dbReference>
<dbReference type="Gene3D" id="1.10.10.10">
    <property type="entry name" value="Winged helix-like DNA-binding domain superfamily/Winged helix DNA-binding domain"/>
    <property type="match status" value="1"/>
</dbReference>
<dbReference type="Gene3D" id="1.10.1740.10">
    <property type="match status" value="1"/>
</dbReference>
<dbReference type="InterPro" id="IPR013324">
    <property type="entry name" value="RNA_pol_sigma_r3/r4-like"/>
</dbReference>
<protein>
    <submittedName>
        <fullName evidence="9">RNA polymerase sigma factor</fullName>
    </submittedName>
</protein>
<keyword evidence="10" id="KW-1185">Reference proteome</keyword>
<feature type="domain" description="DUF6596" evidence="8">
    <location>
        <begin position="223"/>
        <end position="322"/>
    </location>
</feature>
<evidence type="ECO:0000259" key="8">
    <source>
        <dbReference type="Pfam" id="PF20239"/>
    </source>
</evidence>
<dbReference type="EMBL" id="RBAK01000012">
    <property type="protein sequence ID" value="RKN41081.1"/>
    <property type="molecule type" value="Genomic_DNA"/>
</dbReference>
<evidence type="ECO:0000256" key="4">
    <source>
        <dbReference type="ARBA" id="ARBA00023163"/>
    </source>
</evidence>
<dbReference type="GO" id="GO:0016987">
    <property type="term" value="F:sigma factor activity"/>
    <property type="evidence" value="ECO:0007669"/>
    <property type="project" value="UniProtKB-KW"/>
</dbReference>
<evidence type="ECO:0000256" key="1">
    <source>
        <dbReference type="ARBA" id="ARBA00010641"/>
    </source>
</evidence>
<dbReference type="SUPFAM" id="SSF88946">
    <property type="entry name" value="Sigma2 domain of RNA polymerase sigma factors"/>
    <property type="match status" value="1"/>
</dbReference>
<feature type="region of interest" description="Disordered" evidence="5">
    <location>
        <begin position="1"/>
        <end position="22"/>
    </location>
</feature>
<dbReference type="InterPro" id="IPR036388">
    <property type="entry name" value="WH-like_DNA-bd_sf"/>
</dbReference>
<dbReference type="Pfam" id="PF20239">
    <property type="entry name" value="DUF6596"/>
    <property type="match status" value="1"/>
</dbReference>
<dbReference type="OrthoDB" id="3206561at2"/>
<evidence type="ECO:0000256" key="2">
    <source>
        <dbReference type="ARBA" id="ARBA00023015"/>
    </source>
</evidence>
<evidence type="ECO:0000313" key="10">
    <source>
        <dbReference type="Proteomes" id="UP000281726"/>
    </source>
</evidence>
<name>A0A3A9YYD7_9ACTN</name>
<comment type="similarity">
    <text evidence="1">Belongs to the sigma-70 factor family. ECF subfamily.</text>
</comment>
<accession>A0A3A9YYD7</accession>
<dbReference type="GO" id="GO:0003677">
    <property type="term" value="F:DNA binding"/>
    <property type="evidence" value="ECO:0007669"/>
    <property type="project" value="InterPro"/>
</dbReference>
<dbReference type="InterPro" id="IPR007627">
    <property type="entry name" value="RNA_pol_sigma70_r2"/>
</dbReference>
<evidence type="ECO:0000256" key="5">
    <source>
        <dbReference type="SAM" id="MobiDB-lite"/>
    </source>
</evidence>
<sequence length="457" mass="48918">MTAPRTGDHGAQIPAVGPRAGRAGRVRRLSVPGGHGAARGAAVVTGPTVAQAITRAHREEWARLVAGLTRRFGDLDVAEDATAEAFVAATERWPLEGVPPNPGGWLATTATRKAIDQLRRESQRDAKHQAARIVYDGTPAEPTGPVGDDRLRLVFTCCHPALAAEARVALTLRLLGGLTVAEIARAYLVRETAMARRITRAKAKIKAAHIPYRVPSADDIRERLPGVLAVVYLVFNEGYLAGEGADPLRVDLSDEAIRLGRLLRTLLPDDGEVAGLLALMLLTDARRAARVSRTGELVTLDEQDRGAWDRTLIAEGNALVRERVAAVAAGGEPPGRYQLQAAINTVHTDAPSARDTDWSTIVALYGRLVLLDPSPIVRLNRAVAVAEVDGPGVGLAEVERLAEALDGYHAFHAARADLLRRLGRSGESRAAYDRAIGLAGNPAERAYLTRRRDQLAG</sequence>
<feature type="domain" description="RNA polymerase sigma factor 70 region 4 type 2" evidence="7">
    <location>
        <begin position="155"/>
        <end position="205"/>
    </location>
</feature>
<dbReference type="PANTHER" id="PTHR47756:SF2">
    <property type="entry name" value="BLL6612 PROTEIN"/>
    <property type="match status" value="1"/>
</dbReference>
<reference evidence="9 10" key="1">
    <citation type="journal article" date="2004" name="Syst. Appl. Microbiol.">
        <title>Cryptoendolithic actinomycetes from antarctic sandstone rock samples: Micromonospora endolithica sp. nov. and two isolates related to Micromonospora coerulea Jensen 1932.</title>
        <authorList>
            <person name="Hirsch P."/>
            <person name="Mevs U."/>
            <person name="Kroppenstedt R.M."/>
            <person name="Schumann P."/>
            <person name="Stackebrandt E."/>
        </authorList>
    </citation>
    <scope>NUCLEOTIDE SEQUENCE [LARGE SCALE GENOMIC DNA]</scope>
    <source>
        <strain evidence="9 10">JCM 12677</strain>
    </source>
</reference>
<dbReference type="InterPro" id="IPR013249">
    <property type="entry name" value="RNA_pol_sigma70_r4_t2"/>
</dbReference>
<dbReference type="Proteomes" id="UP000281726">
    <property type="component" value="Unassembled WGS sequence"/>
</dbReference>
<keyword evidence="4" id="KW-0804">Transcription</keyword>
<dbReference type="GO" id="GO:0006352">
    <property type="term" value="P:DNA-templated transcription initiation"/>
    <property type="evidence" value="ECO:0007669"/>
    <property type="project" value="InterPro"/>
</dbReference>
<dbReference type="InterPro" id="IPR013325">
    <property type="entry name" value="RNA_pol_sigma_r2"/>
</dbReference>
<evidence type="ECO:0000259" key="6">
    <source>
        <dbReference type="Pfam" id="PF04542"/>
    </source>
</evidence>
<dbReference type="AlphaFoldDB" id="A0A3A9YYD7"/>
<evidence type="ECO:0000313" key="9">
    <source>
        <dbReference type="EMBL" id="RKN41081.1"/>
    </source>
</evidence>
<dbReference type="InterPro" id="IPR046531">
    <property type="entry name" value="DUF6596"/>
</dbReference>
<dbReference type="Pfam" id="PF04542">
    <property type="entry name" value="Sigma70_r2"/>
    <property type="match status" value="1"/>
</dbReference>
<organism evidence="9 10">
    <name type="scientific">Micromonospora endolithica</name>
    <dbReference type="NCBI Taxonomy" id="230091"/>
    <lineage>
        <taxon>Bacteria</taxon>
        <taxon>Bacillati</taxon>
        <taxon>Actinomycetota</taxon>
        <taxon>Actinomycetes</taxon>
        <taxon>Micromonosporales</taxon>
        <taxon>Micromonosporaceae</taxon>
        <taxon>Micromonospora</taxon>
    </lineage>
</organism>
<proteinExistence type="inferred from homology"/>
<dbReference type="SUPFAM" id="SSF88659">
    <property type="entry name" value="Sigma3 and sigma4 domains of RNA polymerase sigma factors"/>
    <property type="match status" value="1"/>
</dbReference>
<keyword evidence="2" id="KW-0805">Transcription regulation</keyword>
<gene>
    <name evidence="9" type="ORF">D7223_25400</name>
</gene>
<dbReference type="PANTHER" id="PTHR47756">
    <property type="entry name" value="BLL6612 PROTEIN-RELATED"/>
    <property type="match status" value="1"/>
</dbReference>
<evidence type="ECO:0000259" key="7">
    <source>
        <dbReference type="Pfam" id="PF08281"/>
    </source>
</evidence>
<evidence type="ECO:0000256" key="3">
    <source>
        <dbReference type="ARBA" id="ARBA00023082"/>
    </source>
</evidence>
<comment type="caution">
    <text evidence="9">The sequence shown here is derived from an EMBL/GenBank/DDBJ whole genome shotgun (WGS) entry which is preliminary data.</text>
</comment>
<feature type="domain" description="RNA polymerase sigma-70 region 2" evidence="6">
    <location>
        <begin position="62"/>
        <end position="122"/>
    </location>
</feature>